<organism evidence="10 11">
    <name type="scientific">Fusobacterium nucleatum subsp. polymorphum</name>
    <name type="common">Fusobacterium polymorphum</name>
    <dbReference type="NCBI Taxonomy" id="76857"/>
    <lineage>
        <taxon>Bacteria</taxon>
        <taxon>Fusobacteriati</taxon>
        <taxon>Fusobacteriota</taxon>
        <taxon>Fusobacteriia</taxon>
        <taxon>Fusobacteriales</taxon>
        <taxon>Fusobacteriaceae</taxon>
        <taxon>Fusobacterium</taxon>
    </lineage>
</organism>
<dbReference type="InterPro" id="IPR027417">
    <property type="entry name" value="P-loop_NTPase"/>
</dbReference>
<accession>A0A2C6BVP6</accession>
<dbReference type="SUPFAM" id="SSF52540">
    <property type="entry name" value="P-loop containing nucleoside triphosphate hydrolases"/>
    <property type="match status" value="1"/>
</dbReference>
<dbReference type="GO" id="GO:0005886">
    <property type="term" value="C:plasma membrane"/>
    <property type="evidence" value="ECO:0007669"/>
    <property type="project" value="UniProtKB-SubCell"/>
</dbReference>
<reference evidence="10 11" key="1">
    <citation type="submission" date="2017-06" db="EMBL/GenBank/DDBJ databases">
        <title>Draft genome sequence of Fusobacterium nucleatum subsp. polymorphum KCOM 1267 (=ChDC F290).</title>
        <authorList>
            <person name="Kook J.-K."/>
            <person name="Park S.-N."/>
            <person name="Lim Y.K."/>
            <person name="Roh H."/>
        </authorList>
    </citation>
    <scope>NUCLEOTIDE SEQUENCE [LARGE SCALE GENOMIC DNA]</scope>
    <source>
        <strain evidence="11">KCOM 1267(ChDC F290)</strain>
    </source>
</reference>
<dbReference type="GO" id="GO:0140359">
    <property type="term" value="F:ABC-type transporter activity"/>
    <property type="evidence" value="ECO:0007669"/>
    <property type="project" value="InterPro"/>
</dbReference>
<proteinExistence type="predicted"/>
<dbReference type="PROSITE" id="PS50893">
    <property type="entry name" value="ABC_TRANSPORTER_2"/>
    <property type="match status" value="1"/>
</dbReference>
<evidence type="ECO:0000256" key="4">
    <source>
        <dbReference type="ARBA" id="ARBA00022840"/>
    </source>
</evidence>
<dbReference type="GO" id="GO:0034040">
    <property type="term" value="F:ATPase-coupled lipid transmembrane transporter activity"/>
    <property type="evidence" value="ECO:0007669"/>
    <property type="project" value="TreeGrafter"/>
</dbReference>
<comment type="subcellular location">
    <subcellularLocation>
        <location evidence="1">Cell membrane</location>
        <topology evidence="1">Multi-pass membrane protein</topology>
    </subcellularLocation>
</comment>
<dbReference type="PROSITE" id="PS00211">
    <property type="entry name" value="ABC_TRANSPORTER_1"/>
    <property type="match status" value="1"/>
</dbReference>
<dbReference type="PANTHER" id="PTHR24221">
    <property type="entry name" value="ATP-BINDING CASSETTE SUB-FAMILY B"/>
    <property type="match status" value="1"/>
</dbReference>
<dbReference type="InterPro" id="IPR003593">
    <property type="entry name" value="AAA+_ATPase"/>
</dbReference>
<dbReference type="RefSeq" id="WP_099011302.1">
    <property type="nucleotide sequence ID" value="NZ_CP077154.1"/>
</dbReference>
<dbReference type="Pfam" id="PF00005">
    <property type="entry name" value="ABC_tran"/>
    <property type="match status" value="1"/>
</dbReference>
<sequence>MKILKFKNKSLNVFLGYSYRYKWHMIAVIILSTIASAMSAVPAWLSKKFVDDVLINQNKEMFLWIIGGIFAATVIKVVSSYYSEIASNFVTETIKREIKIDIFSHLEKLPISYFKKNKLGDTLSKLTNDTTSLGRIGFIIFDMFKELLTVLILTGRMFQVDYILALVSLILLPLIIRVVRKYTKKIRKYGRERQDTTGKVTAFTQETLSGIFVIKAFNNTDFVIDKYKDLTKEEFEQAYKTTKIKAKVSPINEVITTFMVLLVVLYGGYQILVTKKITSGDLISFVTALGLMHQPLKRLISKNNDLQDSLPSADRVVEIFDEKIETEVFGEAVEFNEKIENIKFDNVNYKYDDSNEYVLKNINLDVKAGEIVAFVGKSGSGKTTLVNLLARFFNTDDGKITVNGVNIKNISLGAYRNKFAIVPQETFLFGGTIKENISFGKEVTDEEIISAAKMANAYNFIQEDLPNKFETEVGERGALLSGGQKQRIAIARALIKNPEIMILDEATSALDSESEKLVQEALDSLMEGRTTFVIAHRLSTIVRADKIVVMENGEIKEMGTHSELIAMNGIYKNLYDIQFNENM</sequence>
<gene>
    <name evidence="10" type="ORF">CBG52_06815</name>
</gene>
<dbReference type="InterPro" id="IPR003439">
    <property type="entry name" value="ABC_transporter-like_ATP-bd"/>
</dbReference>
<dbReference type="InterPro" id="IPR011527">
    <property type="entry name" value="ABC1_TM_dom"/>
</dbReference>
<feature type="transmembrane region" description="Helical" evidence="7">
    <location>
        <begin position="61"/>
        <end position="79"/>
    </location>
</feature>
<evidence type="ECO:0000313" key="11">
    <source>
        <dbReference type="Proteomes" id="UP000221504"/>
    </source>
</evidence>
<evidence type="ECO:0000256" key="1">
    <source>
        <dbReference type="ARBA" id="ARBA00004651"/>
    </source>
</evidence>
<dbReference type="FunFam" id="3.40.50.300:FF:001443">
    <property type="entry name" value="ABC transporter, ATP-binding protein"/>
    <property type="match status" value="1"/>
</dbReference>
<keyword evidence="3" id="KW-0547">Nucleotide-binding</keyword>
<dbReference type="EMBL" id="NIRM01000002">
    <property type="protein sequence ID" value="PHI07915.1"/>
    <property type="molecule type" value="Genomic_DNA"/>
</dbReference>
<feature type="domain" description="ABC transporter" evidence="8">
    <location>
        <begin position="342"/>
        <end position="577"/>
    </location>
</feature>
<dbReference type="GO" id="GO:0005524">
    <property type="term" value="F:ATP binding"/>
    <property type="evidence" value="ECO:0007669"/>
    <property type="project" value="UniProtKB-KW"/>
</dbReference>
<feature type="transmembrane region" description="Helical" evidence="7">
    <location>
        <begin position="133"/>
        <end position="154"/>
    </location>
</feature>
<comment type="caution">
    <text evidence="10">The sequence shown here is derived from an EMBL/GenBank/DDBJ whole genome shotgun (WGS) entry which is preliminary data.</text>
</comment>
<dbReference type="CDD" id="cd18552">
    <property type="entry name" value="ABC_6TM_MsbA_like"/>
    <property type="match status" value="1"/>
</dbReference>
<feature type="transmembrane region" description="Helical" evidence="7">
    <location>
        <begin position="160"/>
        <end position="179"/>
    </location>
</feature>
<feature type="transmembrane region" description="Helical" evidence="7">
    <location>
        <begin position="21"/>
        <end position="41"/>
    </location>
</feature>
<keyword evidence="5 7" id="KW-1133">Transmembrane helix</keyword>
<dbReference type="InterPro" id="IPR039421">
    <property type="entry name" value="Type_1_exporter"/>
</dbReference>
<keyword evidence="2 7" id="KW-0812">Transmembrane</keyword>
<evidence type="ECO:0000259" key="8">
    <source>
        <dbReference type="PROSITE" id="PS50893"/>
    </source>
</evidence>
<dbReference type="Pfam" id="PF00664">
    <property type="entry name" value="ABC_membrane"/>
    <property type="match status" value="1"/>
</dbReference>
<dbReference type="Proteomes" id="UP000221504">
    <property type="component" value="Unassembled WGS sequence"/>
</dbReference>
<dbReference type="SUPFAM" id="SSF90123">
    <property type="entry name" value="ABC transporter transmembrane region"/>
    <property type="match status" value="1"/>
</dbReference>
<protein>
    <submittedName>
        <fullName evidence="10">ABC transporter</fullName>
    </submittedName>
</protein>
<evidence type="ECO:0000256" key="6">
    <source>
        <dbReference type="ARBA" id="ARBA00023136"/>
    </source>
</evidence>
<dbReference type="Gene3D" id="1.20.1560.10">
    <property type="entry name" value="ABC transporter type 1, transmembrane domain"/>
    <property type="match status" value="1"/>
</dbReference>
<dbReference type="PANTHER" id="PTHR24221:SF654">
    <property type="entry name" value="ATP-BINDING CASSETTE SUB-FAMILY B MEMBER 6"/>
    <property type="match status" value="1"/>
</dbReference>
<feature type="transmembrane region" description="Helical" evidence="7">
    <location>
        <begin position="250"/>
        <end position="269"/>
    </location>
</feature>
<evidence type="ECO:0000259" key="9">
    <source>
        <dbReference type="PROSITE" id="PS50929"/>
    </source>
</evidence>
<evidence type="ECO:0000256" key="3">
    <source>
        <dbReference type="ARBA" id="ARBA00022741"/>
    </source>
</evidence>
<dbReference type="SMART" id="SM00382">
    <property type="entry name" value="AAA"/>
    <property type="match status" value="1"/>
</dbReference>
<keyword evidence="6 7" id="KW-0472">Membrane</keyword>
<dbReference type="Gene3D" id="3.40.50.300">
    <property type="entry name" value="P-loop containing nucleotide triphosphate hydrolases"/>
    <property type="match status" value="1"/>
</dbReference>
<name>A0A2C6BVP6_FUSNP</name>
<dbReference type="AlphaFoldDB" id="A0A2C6BVP6"/>
<evidence type="ECO:0000313" key="10">
    <source>
        <dbReference type="EMBL" id="PHI07915.1"/>
    </source>
</evidence>
<dbReference type="PROSITE" id="PS50929">
    <property type="entry name" value="ABC_TM1F"/>
    <property type="match status" value="1"/>
</dbReference>
<dbReference type="InterPro" id="IPR036640">
    <property type="entry name" value="ABC1_TM_sf"/>
</dbReference>
<dbReference type="FunFam" id="1.20.1560.10:FF:000243">
    <property type="entry name" value="ABC transporter (MsbA subfamily)"/>
    <property type="match status" value="1"/>
</dbReference>
<dbReference type="InterPro" id="IPR017871">
    <property type="entry name" value="ABC_transporter-like_CS"/>
</dbReference>
<evidence type="ECO:0000256" key="2">
    <source>
        <dbReference type="ARBA" id="ARBA00022692"/>
    </source>
</evidence>
<keyword evidence="4" id="KW-0067">ATP-binding</keyword>
<evidence type="ECO:0000256" key="7">
    <source>
        <dbReference type="SAM" id="Phobius"/>
    </source>
</evidence>
<feature type="domain" description="ABC transmembrane type-1" evidence="9">
    <location>
        <begin position="26"/>
        <end position="308"/>
    </location>
</feature>
<evidence type="ECO:0000256" key="5">
    <source>
        <dbReference type="ARBA" id="ARBA00022989"/>
    </source>
</evidence>
<dbReference type="GO" id="GO:0016887">
    <property type="term" value="F:ATP hydrolysis activity"/>
    <property type="evidence" value="ECO:0007669"/>
    <property type="project" value="InterPro"/>
</dbReference>